<proteinExistence type="predicted"/>
<dbReference type="AlphaFoldDB" id="A0A933W355"/>
<dbReference type="InterPro" id="IPR038731">
    <property type="entry name" value="RgtA/B/C-like"/>
</dbReference>
<feature type="transmembrane region" description="Helical" evidence="8">
    <location>
        <begin position="184"/>
        <end position="206"/>
    </location>
</feature>
<keyword evidence="2" id="KW-1003">Cell membrane</keyword>
<feature type="transmembrane region" description="Helical" evidence="8">
    <location>
        <begin position="218"/>
        <end position="238"/>
    </location>
</feature>
<dbReference type="Proteomes" id="UP000696931">
    <property type="component" value="Unassembled WGS sequence"/>
</dbReference>
<dbReference type="Pfam" id="PF13231">
    <property type="entry name" value="PMT_2"/>
    <property type="match status" value="1"/>
</dbReference>
<evidence type="ECO:0000256" key="1">
    <source>
        <dbReference type="ARBA" id="ARBA00004651"/>
    </source>
</evidence>
<feature type="transmembrane region" description="Helical" evidence="8">
    <location>
        <begin position="247"/>
        <end position="268"/>
    </location>
</feature>
<feature type="transmembrane region" description="Helical" evidence="8">
    <location>
        <begin position="331"/>
        <end position="350"/>
    </location>
</feature>
<evidence type="ECO:0000259" key="9">
    <source>
        <dbReference type="Pfam" id="PF13231"/>
    </source>
</evidence>
<evidence type="ECO:0000256" key="2">
    <source>
        <dbReference type="ARBA" id="ARBA00022475"/>
    </source>
</evidence>
<dbReference type="GO" id="GO:0009103">
    <property type="term" value="P:lipopolysaccharide biosynthetic process"/>
    <property type="evidence" value="ECO:0007669"/>
    <property type="project" value="UniProtKB-ARBA"/>
</dbReference>
<feature type="transmembrane region" description="Helical" evidence="8">
    <location>
        <begin position="151"/>
        <end position="177"/>
    </location>
</feature>
<evidence type="ECO:0000313" key="11">
    <source>
        <dbReference type="Proteomes" id="UP000696931"/>
    </source>
</evidence>
<comment type="caution">
    <text evidence="10">The sequence shown here is derived from an EMBL/GenBank/DDBJ whole genome shotgun (WGS) entry which is preliminary data.</text>
</comment>
<organism evidence="10 11">
    <name type="scientific">Eiseniibacteriota bacterium</name>
    <dbReference type="NCBI Taxonomy" id="2212470"/>
    <lineage>
        <taxon>Bacteria</taxon>
        <taxon>Candidatus Eiseniibacteriota</taxon>
    </lineage>
</organism>
<keyword evidence="6 8" id="KW-1133">Transmembrane helix</keyword>
<comment type="subcellular location">
    <subcellularLocation>
        <location evidence="1">Cell membrane</location>
        <topology evidence="1">Multi-pass membrane protein</topology>
    </subcellularLocation>
</comment>
<evidence type="ECO:0000256" key="7">
    <source>
        <dbReference type="ARBA" id="ARBA00023136"/>
    </source>
</evidence>
<dbReference type="PANTHER" id="PTHR33908">
    <property type="entry name" value="MANNOSYLTRANSFERASE YKCB-RELATED"/>
    <property type="match status" value="1"/>
</dbReference>
<dbReference type="EMBL" id="JACRIW010000109">
    <property type="protein sequence ID" value="MBI5170785.1"/>
    <property type="molecule type" value="Genomic_DNA"/>
</dbReference>
<keyword evidence="5 8" id="KW-0812">Transmembrane</keyword>
<evidence type="ECO:0000256" key="6">
    <source>
        <dbReference type="ARBA" id="ARBA00022989"/>
    </source>
</evidence>
<keyword evidence="7 8" id="KW-0472">Membrane</keyword>
<dbReference type="GO" id="GO:0010041">
    <property type="term" value="P:response to iron(III) ion"/>
    <property type="evidence" value="ECO:0007669"/>
    <property type="project" value="TreeGrafter"/>
</dbReference>
<dbReference type="GO" id="GO:0016763">
    <property type="term" value="F:pentosyltransferase activity"/>
    <property type="evidence" value="ECO:0007669"/>
    <property type="project" value="TreeGrafter"/>
</dbReference>
<dbReference type="InterPro" id="IPR050297">
    <property type="entry name" value="LipidA_mod_glycosyltrf_83"/>
</dbReference>
<accession>A0A933W355</accession>
<keyword evidence="3" id="KW-0328">Glycosyltransferase</keyword>
<keyword evidence="4" id="KW-0808">Transferase</keyword>
<dbReference type="GO" id="GO:0005886">
    <property type="term" value="C:plasma membrane"/>
    <property type="evidence" value="ECO:0007669"/>
    <property type="project" value="UniProtKB-SubCell"/>
</dbReference>
<reference evidence="10" key="1">
    <citation type="submission" date="2020-07" db="EMBL/GenBank/DDBJ databases">
        <title>Huge and variable diversity of episymbiotic CPR bacteria and DPANN archaea in groundwater ecosystems.</title>
        <authorList>
            <person name="He C.Y."/>
            <person name="Keren R."/>
            <person name="Whittaker M."/>
            <person name="Farag I.F."/>
            <person name="Doudna J."/>
            <person name="Cate J.H.D."/>
            <person name="Banfield J.F."/>
        </authorList>
    </citation>
    <scope>NUCLEOTIDE SEQUENCE</scope>
    <source>
        <strain evidence="10">NC_groundwater_1813_Pr3_B-0.1um_71_17</strain>
    </source>
</reference>
<protein>
    <submittedName>
        <fullName evidence="10">Glycosyltransferase family 39 protein</fullName>
    </submittedName>
</protein>
<evidence type="ECO:0000256" key="3">
    <source>
        <dbReference type="ARBA" id="ARBA00022676"/>
    </source>
</evidence>
<sequence length="486" mass="51918">MAAWAVLSPPWANDLVGGDEGYYGVMARNMAADRAQWPAPSLSPLGEPGDKPPLYPAMVALSLRAFGHTPLGVRAPSLLASVVILWACALLARRASSDAGGWATLAILATLPWFADAARVACAELPLAAFGLLALLVLSGGTPGLPRGLAAGVLFGFGFLCKLWLVVLPGIPALLYLLPRRRHVLLTGLMIGFMTVVIAHLGLFAWLNPGRLQLWANVAWTFSLSSRAVGQGFASYWLHGPTYYAEIVFKALALTMPLLMVGTLHAAVGNTKPFARALVGAFAGLALMSLFRVKSGIYMVPLVPLLAALAGVGFAELYAGFKSWPLPLPTGAARGFGFLVVGIAVLVGGARTVQRLPMRYHDTGYAAISGAIAPYLQIAPSGRGVPDGGSGRAVLVAPEAPSFAFHLFRPVEYWDTPYHPWSAERFAALASDSGPRAFVVDPTQRFYGGWPDSATVRWLEAHTREITSEVPTRYRRPLELRVFVKP</sequence>
<evidence type="ECO:0000256" key="8">
    <source>
        <dbReference type="SAM" id="Phobius"/>
    </source>
</evidence>
<feature type="domain" description="Glycosyltransferase RgtA/B/C/D-like" evidence="9">
    <location>
        <begin position="50"/>
        <end position="198"/>
    </location>
</feature>
<name>A0A933W355_UNCEI</name>
<evidence type="ECO:0000256" key="4">
    <source>
        <dbReference type="ARBA" id="ARBA00022679"/>
    </source>
</evidence>
<feature type="transmembrane region" description="Helical" evidence="8">
    <location>
        <begin position="274"/>
        <end position="291"/>
    </location>
</feature>
<evidence type="ECO:0000313" key="10">
    <source>
        <dbReference type="EMBL" id="MBI5170785.1"/>
    </source>
</evidence>
<dbReference type="PANTHER" id="PTHR33908:SF3">
    <property type="entry name" value="UNDECAPRENYL PHOSPHATE-ALPHA-4-AMINO-4-DEOXY-L-ARABINOSE ARABINOSYL TRANSFERASE"/>
    <property type="match status" value="1"/>
</dbReference>
<gene>
    <name evidence="10" type="ORF">HZA61_14950</name>
</gene>
<evidence type="ECO:0000256" key="5">
    <source>
        <dbReference type="ARBA" id="ARBA00022692"/>
    </source>
</evidence>
<feature type="transmembrane region" description="Helical" evidence="8">
    <location>
        <begin position="71"/>
        <end position="93"/>
    </location>
</feature>
<feature type="transmembrane region" description="Helical" evidence="8">
    <location>
        <begin position="127"/>
        <end position="145"/>
    </location>
</feature>
<feature type="transmembrane region" description="Helical" evidence="8">
    <location>
        <begin position="298"/>
        <end position="319"/>
    </location>
</feature>